<comment type="caution">
    <text evidence="1">The sequence shown here is derived from an EMBL/GenBank/DDBJ whole genome shotgun (WGS) entry which is preliminary data.</text>
</comment>
<gene>
    <name evidence="1" type="ORF">OWV82_024337</name>
</gene>
<accession>A0ACC1WPK3</accession>
<organism evidence="1 2">
    <name type="scientific">Melia azedarach</name>
    <name type="common">Chinaberry tree</name>
    <dbReference type="NCBI Taxonomy" id="155640"/>
    <lineage>
        <taxon>Eukaryota</taxon>
        <taxon>Viridiplantae</taxon>
        <taxon>Streptophyta</taxon>
        <taxon>Embryophyta</taxon>
        <taxon>Tracheophyta</taxon>
        <taxon>Spermatophyta</taxon>
        <taxon>Magnoliopsida</taxon>
        <taxon>eudicotyledons</taxon>
        <taxon>Gunneridae</taxon>
        <taxon>Pentapetalae</taxon>
        <taxon>rosids</taxon>
        <taxon>malvids</taxon>
        <taxon>Sapindales</taxon>
        <taxon>Meliaceae</taxon>
        <taxon>Melia</taxon>
    </lineage>
</organism>
<name>A0ACC1WPK3_MELAZ</name>
<evidence type="ECO:0000313" key="1">
    <source>
        <dbReference type="EMBL" id="KAJ4701041.1"/>
    </source>
</evidence>
<sequence>MMMTMLVIVMVLRKIRLKHPKFGVNSISVVYPSRIHEIKAAEAEAIWNISLSVRNRDVEDPLAYEHFVVSLFYKDECLGSPAIEGIIQKKGEESLVHVSLCSSISNQIERAIQVNGSASFQLDIWTKAYFDNSFRGPPPTFEFRALCQNLEVRFLSTGFGTMSSSSTPSPCKLTEAFEVDGC</sequence>
<evidence type="ECO:0000313" key="2">
    <source>
        <dbReference type="Proteomes" id="UP001164539"/>
    </source>
</evidence>
<reference evidence="1 2" key="1">
    <citation type="journal article" date="2023" name="Science">
        <title>Complex scaffold remodeling in plant triterpene biosynthesis.</title>
        <authorList>
            <person name="De La Pena R."/>
            <person name="Hodgson H."/>
            <person name="Liu J.C."/>
            <person name="Stephenson M.J."/>
            <person name="Martin A.C."/>
            <person name="Owen C."/>
            <person name="Harkess A."/>
            <person name="Leebens-Mack J."/>
            <person name="Jimenez L.E."/>
            <person name="Osbourn A."/>
            <person name="Sattely E.S."/>
        </authorList>
    </citation>
    <scope>NUCLEOTIDE SEQUENCE [LARGE SCALE GENOMIC DNA]</scope>
    <source>
        <strain evidence="2">cv. JPN11</strain>
        <tissue evidence="1">Leaf</tissue>
    </source>
</reference>
<proteinExistence type="predicted"/>
<keyword evidence="2" id="KW-1185">Reference proteome</keyword>
<dbReference type="EMBL" id="CM051407">
    <property type="protein sequence ID" value="KAJ4701041.1"/>
    <property type="molecule type" value="Genomic_DNA"/>
</dbReference>
<protein>
    <submittedName>
        <fullName evidence="1">Uncharacterized protein</fullName>
    </submittedName>
</protein>
<dbReference type="Proteomes" id="UP001164539">
    <property type="component" value="Chromosome 14"/>
</dbReference>